<dbReference type="Proteomes" id="UP000317344">
    <property type="component" value="Plasmid unnamed"/>
</dbReference>
<feature type="compositionally biased region" description="Low complexity" evidence="1">
    <location>
        <begin position="119"/>
        <end position="136"/>
    </location>
</feature>
<keyword evidence="3" id="KW-1185">Reference proteome</keyword>
<feature type="region of interest" description="Disordered" evidence="1">
    <location>
        <begin position="106"/>
        <end position="156"/>
    </location>
</feature>
<dbReference type="KEGG" id="toy:FO059_18145"/>
<keyword evidence="2" id="KW-0614">Plasmid</keyword>
<name>A0A516X8X6_9ACTN</name>
<evidence type="ECO:0000313" key="3">
    <source>
        <dbReference type="Proteomes" id="UP000317344"/>
    </source>
</evidence>
<dbReference type="RefSeq" id="WP_143910920.1">
    <property type="nucleotide sequence ID" value="NZ_CP041766.1"/>
</dbReference>
<proteinExistence type="predicted"/>
<protein>
    <submittedName>
        <fullName evidence="2">Uncharacterized protein</fullName>
    </submittedName>
</protein>
<reference evidence="2 3" key="1">
    <citation type="submission" date="2019-07" db="EMBL/GenBank/DDBJ databases">
        <title>Tomitella cavernea sp. nov., an actinomycete isolated from soil.</title>
        <authorList>
            <person name="Cheng J."/>
        </authorList>
    </citation>
    <scope>NUCLEOTIDE SEQUENCE [LARGE SCALE GENOMIC DNA]</scope>
    <source>
        <strain evidence="2 3">HY188</strain>
        <plasmid evidence="2 3">unnamed</plasmid>
    </source>
</reference>
<feature type="compositionally biased region" description="Basic and acidic residues" evidence="1">
    <location>
        <begin position="142"/>
        <end position="156"/>
    </location>
</feature>
<accession>A0A516X8X6</accession>
<evidence type="ECO:0000256" key="1">
    <source>
        <dbReference type="SAM" id="MobiDB-lite"/>
    </source>
</evidence>
<dbReference type="AlphaFoldDB" id="A0A516X8X6"/>
<evidence type="ECO:0000313" key="2">
    <source>
        <dbReference type="EMBL" id="QDQ99517.1"/>
    </source>
</evidence>
<dbReference type="EMBL" id="CP041766">
    <property type="protein sequence ID" value="QDQ99517.1"/>
    <property type="molecule type" value="Genomic_DNA"/>
</dbReference>
<feature type="compositionally biased region" description="Low complexity" evidence="1">
    <location>
        <begin position="1"/>
        <end position="11"/>
    </location>
</feature>
<organism evidence="2 3">
    <name type="scientific">Tomitella fengzijianii</name>
    <dbReference type="NCBI Taxonomy" id="2597660"/>
    <lineage>
        <taxon>Bacteria</taxon>
        <taxon>Bacillati</taxon>
        <taxon>Actinomycetota</taxon>
        <taxon>Actinomycetes</taxon>
        <taxon>Mycobacteriales</taxon>
        <taxon>Tomitella</taxon>
    </lineage>
</organism>
<reference evidence="2 3" key="2">
    <citation type="submission" date="2019-07" db="EMBL/GenBank/DDBJ databases">
        <authorList>
            <person name="Huang Y."/>
        </authorList>
    </citation>
    <scope>NUCLEOTIDE SEQUENCE [LARGE SCALE GENOMIC DNA]</scope>
    <source>
        <strain evidence="2 3">HY188</strain>
        <plasmid evidence="2 3">unnamed</plasmid>
    </source>
</reference>
<feature type="region of interest" description="Disordered" evidence="1">
    <location>
        <begin position="1"/>
        <end position="29"/>
    </location>
</feature>
<geneLocation type="plasmid" evidence="2">
    <name>unnamed</name>
</geneLocation>
<feature type="compositionally biased region" description="Basic and acidic residues" evidence="1">
    <location>
        <begin position="13"/>
        <end position="29"/>
    </location>
</feature>
<sequence>MASTAQRAAARTRAREKMTEHLAARREREKQLQDDLAAFFKTEDKLATARERRDIAYRRADARYDRDTAAVYQRRAELVAAMRTTGQTVADIAALTGLPAAEVRELHRAAGTQREQTAKKTPAPAAADTGGPASTGNSRPAGGHDESDGPREAAAL</sequence>
<gene>
    <name evidence="2" type="ORF">FO059_18145</name>
</gene>